<dbReference type="Gene3D" id="2.10.60.10">
    <property type="entry name" value="CD59"/>
    <property type="match status" value="1"/>
</dbReference>
<keyword evidence="2" id="KW-1185">Reference proteome</keyword>
<dbReference type="Proteomes" id="UP000694680">
    <property type="component" value="Chromosome 4"/>
</dbReference>
<proteinExistence type="predicted"/>
<organism evidence="1 2">
    <name type="scientific">Gouania willdenowi</name>
    <name type="common">Blunt-snouted clingfish</name>
    <name type="synonym">Lepadogaster willdenowi</name>
    <dbReference type="NCBI Taxonomy" id="441366"/>
    <lineage>
        <taxon>Eukaryota</taxon>
        <taxon>Metazoa</taxon>
        <taxon>Chordata</taxon>
        <taxon>Craniata</taxon>
        <taxon>Vertebrata</taxon>
        <taxon>Euteleostomi</taxon>
        <taxon>Actinopterygii</taxon>
        <taxon>Neopterygii</taxon>
        <taxon>Teleostei</taxon>
        <taxon>Neoteleostei</taxon>
        <taxon>Acanthomorphata</taxon>
        <taxon>Ovalentaria</taxon>
        <taxon>Blenniimorphae</taxon>
        <taxon>Blenniiformes</taxon>
        <taxon>Gobiesocoidei</taxon>
        <taxon>Gobiesocidae</taxon>
        <taxon>Gobiesocinae</taxon>
        <taxon>Gouania</taxon>
    </lineage>
</organism>
<evidence type="ECO:0008006" key="3">
    <source>
        <dbReference type="Google" id="ProtNLM"/>
    </source>
</evidence>
<reference evidence="1" key="2">
    <citation type="submission" date="2025-08" db="UniProtKB">
        <authorList>
            <consortium name="Ensembl"/>
        </authorList>
    </citation>
    <scope>IDENTIFICATION</scope>
</reference>
<accession>A0A8C5DLS7</accession>
<dbReference type="InterPro" id="IPR045860">
    <property type="entry name" value="Snake_toxin-like_sf"/>
</dbReference>
<dbReference type="SUPFAM" id="SSF57302">
    <property type="entry name" value="Snake toxin-like"/>
    <property type="match status" value="1"/>
</dbReference>
<protein>
    <recommendedName>
        <fullName evidence="3">UPAR/Ly6 domain-containing protein</fullName>
    </recommendedName>
</protein>
<dbReference type="Ensembl" id="ENSGWIT00000008042.1">
    <property type="protein sequence ID" value="ENSGWIP00000007253.1"/>
    <property type="gene ID" value="ENSGWIG00000004241.1"/>
</dbReference>
<sequence>TCYSYYSYYSPVVLNVQLCCVSLSAPAPLPLNGQECHACLPGTTQCSFQIRCFGVEDRCFAAIVSSPSGTSPVIGCTSSNLCNDASSLGNVLYSDGSSQVVSGPICCQGSLCNTYPSFSPPAVTTTVPPQVTSPGTPNVIMR</sequence>
<reference evidence="1" key="3">
    <citation type="submission" date="2025-09" db="UniProtKB">
        <authorList>
            <consortium name="Ensembl"/>
        </authorList>
    </citation>
    <scope>IDENTIFICATION</scope>
</reference>
<name>A0A8C5DLS7_GOUWI</name>
<dbReference type="AlphaFoldDB" id="A0A8C5DLS7"/>
<reference evidence="1" key="1">
    <citation type="submission" date="2020-06" db="EMBL/GenBank/DDBJ databases">
        <authorList>
            <consortium name="Wellcome Sanger Institute Data Sharing"/>
        </authorList>
    </citation>
    <scope>NUCLEOTIDE SEQUENCE [LARGE SCALE GENOMIC DNA]</scope>
</reference>
<evidence type="ECO:0000313" key="2">
    <source>
        <dbReference type="Proteomes" id="UP000694680"/>
    </source>
</evidence>
<evidence type="ECO:0000313" key="1">
    <source>
        <dbReference type="Ensembl" id="ENSGWIP00000007253.1"/>
    </source>
</evidence>